<proteinExistence type="predicted"/>
<dbReference type="AlphaFoldDB" id="A0A4D7C7V4"/>
<keyword evidence="1" id="KW-0282">Flagellum</keyword>
<accession>A0A4D7C7V4</accession>
<dbReference type="RefSeq" id="WP_222873060.1">
    <property type="nucleotide sequence ID" value="NZ_CP039704.1"/>
</dbReference>
<name>A0A4D7C7V4_9SPHN</name>
<dbReference type="KEGG" id="hgn:E6W36_13850"/>
<keyword evidence="2" id="KW-1185">Reference proteome</keyword>
<keyword evidence="1" id="KW-0966">Cell projection</keyword>
<dbReference type="Pfam" id="PF07309">
    <property type="entry name" value="FlaF"/>
    <property type="match status" value="1"/>
</dbReference>
<keyword evidence="1" id="KW-0969">Cilium</keyword>
<protein>
    <submittedName>
        <fullName evidence="1">Flagellar biosynthesis regulator FlaF</fullName>
    </submittedName>
</protein>
<dbReference type="GO" id="GO:0044781">
    <property type="term" value="P:bacterial-type flagellum organization"/>
    <property type="evidence" value="ECO:0007669"/>
    <property type="project" value="InterPro"/>
</dbReference>
<evidence type="ECO:0000313" key="2">
    <source>
        <dbReference type="Proteomes" id="UP000298714"/>
    </source>
</evidence>
<dbReference type="NCBIfam" id="NF009435">
    <property type="entry name" value="PRK12794.1"/>
    <property type="match status" value="1"/>
</dbReference>
<reference evidence="2" key="1">
    <citation type="submission" date="2019-04" db="EMBL/GenBank/DDBJ databases">
        <title>Complete genome sequence of Sphingomonas sp. W1-2-3.</title>
        <authorList>
            <person name="Im W.T."/>
        </authorList>
    </citation>
    <scope>NUCLEOTIDE SEQUENCE [LARGE SCALE GENOMIC DNA]</scope>
    <source>
        <strain evidence="2">W1-2-3</strain>
    </source>
</reference>
<dbReference type="InterPro" id="IPR010845">
    <property type="entry name" value="FlaF"/>
</dbReference>
<gene>
    <name evidence="1" type="primary">flaF</name>
    <name evidence="1" type="ORF">E6W36_13850</name>
</gene>
<evidence type="ECO:0000313" key="1">
    <source>
        <dbReference type="EMBL" id="QCI80195.1"/>
    </source>
</evidence>
<dbReference type="Proteomes" id="UP000298714">
    <property type="component" value="Chromosome"/>
</dbReference>
<organism evidence="1 2">
    <name type="scientific">Hankyongella ginsenosidimutans</name>
    <dbReference type="NCBI Taxonomy" id="1763828"/>
    <lineage>
        <taxon>Bacteria</taxon>
        <taxon>Pseudomonadati</taxon>
        <taxon>Pseudomonadota</taxon>
        <taxon>Alphaproteobacteria</taxon>
        <taxon>Sphingomonadales</taxon>
        <taxon>Sphingomonadaceae</taxon>
        <taxon>Hankyongella</taxon>
    </lineage>
</organism>
<sequence>MSLEAYRRVQQTAESPSQTEYRLFAQVTSALMRARDSQLSGAALMEPLDWNRRLWSTLSTDCGMPGNSLPKELRAQIISLALWVNRFTSDVFRNPADIDALIDVNKAIMDGLALQASHAARAAAQAVPMQAAGA</sequence>
<dbReference type="EMBL" id="CP039704">
    <property type="protein sequence ID" value="QCI80195.1"/>
    <property type="molecule type" value="Genomic_DNA"/>
</dbReference>